<name>A0A6N9Q5X6_9BACL</name>
<evidence type="ECO:0000313" key="5">
    <source>
        <dbReference type="Proteomes" id="UP000448943"/>
    </source>
</evidence>
<dbReference type="Proteomes" id="UP000448943">
    <property type="component" value="Unassembled WGS sequence"/>
</dbReference>
<dbReference type="InterPro" id="IPR009057">
    <property type="entry name" value="Homeodomain-like_sf"/>
</dbReference>
<dbReference type="AlphaFoldDB" id="A0A6N9Q5X6"/>
<evidence type="ECO:0000256" key="1">
    <source>
        <dbReference type="ARBA" id="ARBA00023125"/>
    </source>
</evidence>
<organism evidence="4 5">
    <name type="scientific">Chengkuizengella marina</name>
    <dbReference type="NCBI Taxonomy" id="2507566"/>
    <lineage>
        <taxon>Bacteria</taxon>
        <taxon>Bacillati</taxon>
        <taxon>Bacillota</taxon>
        <taxon>Bacilli</taxon>
        <taxon>Bacillales</taxon>
        <taxon>Paenibacillaceae</taxon>
        <taxon>Chengkuizengella</taxon>
    </lineage>
</organism>
<protein>
    <submittedName>
        <fullName evidence="4">TetR/AcrR family transcriptional regulator</fullName>
    </submittedName>
</protein>
<dbReference type="EMBL" id="SIJB01000030">
    <property type="protein sequence ID" value="NBI30279.1"/>
    <property type="molecule type" value="Genomic_DNA"/>
</dbReference>
<dbReference type="SUPFAM" id="SSF46689">
    <property type="entry name" value="Homeodomain-like"/>
    <property type="match status" value="1"/>
</dbReference>
<evidence type="ECO:0000259" key="3">
    <source>
        <dbReference type="PROSITE" id="PS50977"/>
    </source>
</evidence>
<dbReference type="InterPro" id="IPR001647">
    <property type="entry name" value="HTH_TetR"/>
</dbReference>
<dbReference type="Pfam" id="PF00440">
    <property type="entry name" value="TetR_N"/>
    <property type="match status" value="1"/>
</dbReference>
<dbReference type="InterPro" id="IPR050624">
    <property type="entry name" value="HTH-type_Tx_Regulator"/>
</dbReference>
<accession>A0A6N9Q5X6</accession>
<feature type="domain" description="HTH tetR-type" evidence="3">
    <location>
        <begin position="2"/>
        <end position="62"/>
    </location>
</feature>
<feature type="DNA-binding region" description="H-T-H motif" evidence="2">
    <location>
        <begin position="25"/>
        <end position="44"/>
    </location>
</feature>
<gene>
    <name evidence="4" type="ORF">ERL59_15125</name>
</gene>
<dbReference type="RefSeq" id="WP_160647085.1">
    <property type="nucleotide sequence ID" value="NZ_SIJB01000030.1"/>
</dbReference>
<proteinExistence type="predicted"/>
<reference evidence="4 5" key="1">
    <citation type="submission" date="2019-01" db="EMBL/GenBank/DDBJ databases">
        <title>Chengkuizengella sp. nov., isolated from deep-sea sediment of East Pacific Ocean.</title>
        <authorList>
            <person name="Yang J."/>
            <person name="Lai Q."/>
            <person name="Shao Z."/>
        </authorList>
    </citation>
    <scope>NUCLEOTIDE SEQUENCE [LARGE SCALE GENOMIC DNA]</scope>
    <source>
        <strain evidence="4 5">YPA3-1-1</strain>
    </source>
</reference>
<keyword evidence="5" id="KW-1185">Reference proteome</keyword>
<dbReference type="PANTHER" id="PTHR43479:SF22">
    <property type="entry name" value="TRANSCRIPTIONAL REGULATOR, TETR FAMILY"/>
    <property type="match status" value="1"/>
</dbReference>
<evidence type="ECO:0000256" key="2">
    <source>
        <dbReference type="PROSITE-ProRule" id="PRU00335"/>
    </source>
</evidence>
<dbReference type="PRINTS" id="PR00455">
    <property type="entry name" value="HTHTETR"/>
</dbReference>
<dbReference type="Gene3D" id="1.10.357.10">
    <property type="entry name" value="Tetracycline Repressor, domain 2"/>
    <property type="match status" value="1"/>
</dbReference>
<dbReference type="GO" id="GO:0003677">
    <property type="term" value="F:DNA binding"/>
    <property type="evidence" value="ECO:0007669"/>
    <property type="project" value="UniProtKB-UniRule"/>
</dbReference>
<evidence type="ECO:0000313" key="4">
    <source>
        <dbReference type="EMBL" id="NBI30279.1"/>
    </source>
</evidence>
<dbReference type="PANTHER" id="PTHR43479">
    <property type="entry name" value="ACREF/ENVCD OPERON REPRESSOR-RELATED"/>
    <property type="match status" value="1"/>
</dbReference>
<dbReference type="OrthoDB" id="9812993at2"/>
<keyword evidence="1 2" id="KW-0238">DNA-binding</keyword>
<comment type="caution">
    <text evidence="4">The sequence shown here is derived from an EMBL/GenBank/DDBJ whole genome shotgun (WGS) entry which is preliminary data.</text>
</comment>
<sequence length="298" mass="35238">MSDKRKNIMESAMKLISQKGYHATSMKEIADDLGMAKGSIYNYFDSKENLMISLLRYYFDPMYEKVEMVRENEDDLSPKEIFTRQLMVQMEQQSKYKEFIKMIMREQVSQINEEIKQFMFKIRAQTINWVTRHIIEIYGEEVKQYAYDCATILIGMMREFMFYVIIDKKKIEIERLPGLLISVLDQVVDHFKKSQNEPFLTEDLLENFINIEEEIRKATVKKIKKIIVETENLLMSLNLDKNVKKKINDSLSAMDEELEQENPRIIILEGLMLVLENTGVSKLDDYIKELNSKLESLT</sequence>
<dbReference type="PROSITE" id="PS50977">
    <property type="entry name" value="HTH_TETR_2"/>
    <property type="match status" value="1"/>
</dbReference>